<reference evidence="2" key="2">
    <citation type="submission" date="2012-03" db="EMBL/GenBank/DDBJ databases">
        <title>Genome sequence of the fruiting myxobacterium Corallococcus coralloides DSM 2259.</title>
        <authorList>
            <person name="Huntley S."/>
            <person name="Zhang Y."/>
            <person name="Treuner-Lange A."/>
            <person name="Sensen C.W."/>
            <person name="Sogaard-Andersen L."/>
        </authorList>
    </citation>
    <scope>NUCLEOTIDE SEQUENCE [LARGE SCALE GENOMIC DNA]</scope>
    <source>
        <strain evidence="2">ATCC 25202 / DSM 2259 / NBRC 100086 / M2</strain>
    </source>
</reference>
<dbReference type="InParanoid" id="H8MFB4"/>
<sequence length="129" mass="13912">MSAPFDLEALRVRAVTAAPATKEPPPRHGPGELFLKGPIPWNWMAAALSLSGKTLHVGVVLWHLAGMKKSAEVSLSLKSLERYGLSRWAAARGLQSLEDQGLALLDRGRGRKARVTLVGTTTFNSEESP</sequence>
<keyword evidence="2" id="KW-1185">Reference proteome</keyword>
<reference evidence="1 2" key="1">
    <citation type="journal article" date="2012" name="J. Bacteriol.">
        <title>Complete Genome Sequence of the Fruiting Myxobacterium Corallococcus coralloides DSM 2259.</title>
        <authorList>
            <person name="Huntley S."/>
            <person name="Zhang Y."/>
            <person name="Treuner-Lange A."/>
            <person name="Kneip S."/>
            <person name="Sensen C.W."/>
            <person name="Sogaard-Andersen L."/>
        </authorList>
    </citation>
    <scope>NUCLEOTIDE SEQUENCE [LARGE SCALE GENOMIC DNA]</scope>
    <source>
        <strain evidence="2">ATCC 25202 / DSM 2259 / NBRC 100086 / M2</strain>
    </source>
</reference>
<gene>
    <name evidence="1" type="ordered locus">COCOR_04433</name>
</gene>
<dbReference type="OrthoDB" id="7069173at2"/>
<dbReference type="RefSeq" id="WP_014397242.1">
    <property type="nucleotide sequence ID" value="NC_017030.1"/>
</dbReference>
<evidence type="ECO:0000313" key="2">
    <source>
        <dbReference type="Proteomes" id="UP000007587"/>
    </source>
</evidence>
<evidence type="ECO:0000313" key="1">
    <source>
        <dbReference type="EMBL" id="AFE05833.1"/>
    </source>
</evidence>
<dbReference type="STRING" id="1144275.COCOR_04433"/>
<dbReference type="AlphaFoldDB" id="H8MFB4"/>
<dbReference type="HOGENOM" id="CLU_1945117_0_0_7"/>
<organism evidence="1 2">
    <name type="scientific">Corallococcus coralloides (strain ATCC 25202 / DSM 2259 / NBRC 100086 / M2)</name>
    <name type="common">Myxococcus coralloides</name>
    <dbReference type="NCBI Taxonomy" id="1144275"/>
    <lineage>
        <taxon>Bacteria</taxon>
        <taxon>Pseudomonadati</taxon>
        <taxon>Myxococcota</taxon>
        <taxon>Myxococcia</taxon>
        <taxon>Myxococcales</taxon>
        <taxon>Cystobacterineae</taxon>
        <taxon>Myxococcaceae</taxon>
        <taxon>Corallococcus</taxon>
    </lineage>
</organism>
<protein>
    <submittedName>
        <fullName evidence="1">Uncharacterized protein</fullName>
    </submittedName>
</protein>
<proteinExistence type="predicted"/>
<dbReference type="eggNOG" id="ENOG502ZFR4">
    <property type="taxonomic scope" value="Bacteria"/>
</dbReference>
<dbReference type="EMBL" id="CP003389">
    <property type="protein sequence ID" value="AFE05833.1"/>
    <property type="molecule type" value="Genomic_DNA"/>
</dbReference>
<dbReference type="KEGG" id="ccx:COCOR_04433"/>
<name>H8MFB4_CORCM</name>
<accession>H8MFB4</accession>
<dbReference type="Proteomes" id="UP000007587">
    <property type="component" value="Chromosome"/>
</dbReference>